<dbReference type="AlphaFoldDB" id="A0A0C3CZN0"/>
<name>A0A0C3CZN0_HEBCY</name>
<evidence type="ECO:0000313" key="2">
    <source>
        <dbReference type="Proteomes" id="UP000053424"/>
    </source>
</evidence>
<dbReference type="EMBL" id="KN831768">
    <property type="protein sequence ID" value="KIM49594.1"/>
    <property type="molecule type" value="Genomic_DNA"/>
</dbReference>
<evidence type="ECO:0000313" key="1">
    <source>
        <dbReference type="EMBL" id="KIM49594.1"/>
    </source>
</evidence>
<organism evidence="1 2">
    <name type="scientific">Hebeloma cylindrosporum</name>
    <dbReference type="NCBI Taxonomy" id="76867"/>
    <lineage>
        <taxon>Eukaryota</taxon>
        <taxon>Fungi</taxon>
        <taxon>Dikarya</taxon>
        <taxon>Basidiomycota</taxon>
        <taxon>Agaricomycotina</taxon>
        <taxon>Agaricomycetes</taxon>
        <taxon>Agaricomycetidae</taxon>
        <taxon>Agaricales</taxon>
        <taxon>Agaricineae</taxon>
        <taxon>Hymenogastraceae</taxon>
        <taxon>Hebeloma</taxon>
    </lineage>
</organism>
<reference evidence="1 2" key="1">
    <citation type="submission" date="2014-04" db="EMBL/GenBank/DDBJ databases">
        <authorList>
            <consortium name="DOE Joint Genome Institute"/>
            <person name="Kuo A."/>
            <person name="Gay G."/>
            <person name="Dore J."/>
            <person name="Kohler A."/>
            <person name="Nagy L.G."/>
            <person name="Floudas D."/>
            <person name="Copeland A."/>
            <person name="Barry K.W."/>
            <person name="Cichocki N."/>
            <person name="Veneault-Fourrey C."/>
            <person name="LaButti K."/>
            <person name="Lindquist E.A."/>
            <person name="Lipzen A."/>
            <person name="Lundell T."/>
            <person name="Morin E."/>
            <person name="Murat C."/>
            <person name="Sun H."/>
            <person name="Tunlid A."/>
            <person name="Henrissat B."/>
            <person name="Grigoriev I.V."/>
            <person name="Hibbett D.S."/>
            <person name="Martin F."/>
            <person name="Nordberg H.P."/>
            <person name="Cantor M.N."/>
            <person name="Hua S.X."/>
        </authorList>
    </citation>
    <scope>NUCLEOTIDE SEQUENCE [LARGE SCALE GENOMIC DNA]</scope>
    <source>
        <strain evidence="2">h7</strain>
    </source>
</reference>
<sequence>MGNRTSPEIQASTAEQAVALLFAKNIPALKYIDVARNVPLEIRGSTTWWRVVRQVFGAENDFVVNVKPLDISQGISKKEWYDRAAWGV</sequence>
<protein>
    <submittedName>
        <fullName evidence="1">Uncharacterized protein</fullName>
    </submittedName>
</protein>
<reference evidence="2" key="2">
    <citation type="submission" date="2015-01" db="EMBL/GenBank/DDBJ databases">
        <title>Evolutionary Origins and Diversification of the Mycorrhizal Mutualists.</title>
        <authorList>
            <consortium name="DOE Joint Genome Institute"/>
            <consortium name="Mycorrhizal Genomics Consortium"/>
            <person name="Kohler A."/>
            <person name="Kuo A."/>
            <person name="Nagy L.G."/>
            <person name="Floudas D."/>
            <person name="Copeland A."/>
            <person name="Barry K.W."/>
            <person name="Cichocki N."/>
            <person name="Veneault-Fourrey C."/>
            <person name="LaButti K."/>
            <person name="Lindquist E.A."/>
            <person name="Lipzen A."/>
            <person name="Lundell T."/>
            <person name="Morin E."/>
            <person name="Murat C."/>
            <person name="Riley R."/>
            <person name="Ohm R."/>
            <person name="Sun H."/>
            <person name="Tunlid A."/>
            <person name="Henrissat B."/>
            <person name="Grigoriev I.V."/>
            <person name="Hibbett D.S."/>
            <person name="Martin F."/>
        </authorList>
    </citation>
    <scope>NUCLEOTIDE SEQUENCE [LARGE SCALE GENOMIC DNA]</scope>
    <source>
        <strain evidence="2">h7</strain>
    </source>
</reference>
<keyword evidence="2" id="KW-1185">Reference proteome</keyword>
<proteinExistence type="predicted"/>
<dbReference type="Proteomes" id="UP000053424">
    <property type="component" value="Unassembled WGS sequence"/>
</dbReference>
<dbReference type="OrthoDB" id="3127481at2759"/>
<gene>
    <name evidence="1" type="ORF">M413DRAFT_438775</name>
</gene>
<accession>A0A0C3CZN0</accession>
<dbReference type="HOGENOM" id="CLU_2469329_0_0_1"/>